<dbReference type="EMBL" id="UGYK01000002">
    <property type="protein sequence ID" value="SUI76617.1"/>
    <property type="molecule type" value="Genomic_DNA"/>
</dbReference>
<dbReference type="PANTHER" id="PTHR45947:SF3">
    <property type="entry name" value="SULFOQUINOVOSYL TRANSFERASE SQD2"/>
    <property type="match status" value="1"/>
</dbReference>
<name>A0A380A9X1_SERMA</name>
<proteinExistence type="predicted"/>
<reference evidence="2 3" key="1">
    <citation type="submission" date="2018-06" db="EMBL/GenBank/DDBJ databases">
        <authorList>
            <consortium name="Pathogen Informatics"/>
            <person name="Doyle S."/>
        </authorList>
    </citation>
    <scope>NUCLEOTIDE SEQUENCE [LARGE SCALE GENOMIC DNA]</scope>
    <source>
        <strain evidence="2 3">NCTC10211</strain>
    </source>
</reference>
<accession>A0A380A9X1</accession>
<gene>
    <name evidence="2" type="ORF">NCTC10211_04907</name>
</gene>
<dbReference type="Pfam" id="PF13439">
    <property type="entry name" value="Glyco_transf_4"/>
    <property type="match status" value="1"/>
</dbReference>
<dbReference type="PANTHER" id="PTHR45947">
    <property type="entry name" value="SULFOQUINOVOSYL TRANSFERASE SQD2"/>
    <property type="match status" value="1"/>
</dbReference>
<dbReference type="GO" id="GO:0016757">
    <property type="term" value="F:glycosyltransferase activity"/>
    <property type="evidence" value="ECO:0007669"/>
    <property type="project" value="UniProtKB-ARBA"/>
</dbReference>
<dbReference type="InterPro" id="IPR028098">
    <property type="entry name" value="Glyco_trans_4-like_N"/>
</dbReference>
<sequence length="208" mass="24210">MKILIVNTIYAPFKVGGAEVSVQLLAEELVKNGHSVLVVTLHDKANKEKATINGVNVHYLPLKNIYWPFFNDGEKRKKWEKIAWHVIDNYNFKMARLFSEELDSFKPDIVHTNNICGFSVSIWKEIKKRDIKLIHTSRDYYLFHPSSTLYSRNKNINVNALSVKLWSFLKRSASHRVDTYVGISDFIKTFHINNGFFKRDSAFISITR</sequence>
<protein>
    <recommendedName>
        <fullName evidence="1">Glycosyltransferase subfamily 4-like N-terminal domain-containing protein</fullName>
    </recommendedName>
</protein>
<evidence type="ECO:0000313" key="3">
    <source>
        <dbReference type="Proteomes" id="UP000254765"/>
    </source>
</evidence>
<feature type="domain" description="Glycosyltransferase subfamily 4-like N-terminal" evidence="1">
    <location>
        <begin position="15"/>
        <end position="195"/>
    </location>
</feature>
<dbReference type="Proteomes" id="UP000254765">
    <property type="component" value="Unassembled WGS sequence"/>
</dbReference>
<dbReference type="InterPro" id="IPR050194">
    <property type="entry name" value="Glycosyltransferase_grp1"/>
</dbReference>
<organism evidence="2 3">
    <name type="scientific">Serratia marcescens</name>
    <dbReference type="NCBI Taxonomy" id="615"/>
    <lineage>
        <taxon>Bacteria</taxon>
        <taxon>Pseudomonadati</taxon>
        <taxon>Pseudomonadota</taxon>
        <taxon>Gammaproteobacteria</taxon>
        <taxon>Enterobacterales</taxon>
        <taxon>Yersiniaceae</taxon>
        <taxon>Serratia</taxon>
    </lineage>
</organism>
<dbReference type="Gene3D" id="3.40.50.2000">
    <property type="entry name" value="Glycogen Phosphorylase B"/>
    <property type="match status" value="1"/>
</dbReference>
<dbReference type="SUPFAM" id="SSF53756">
    <property type="entry name" value="UDP-Glycosyltransferase/glycogen phosphorylase"/>
    <property type="match status" value="1"/>
</dbReference>
<dbReference type="AlphaFoldDB" id="A0A380A9X1"/>
<evidence type="ECO:0000313" key="2">
    <source>
        <dbReference type="EMBL" id="SUI76617.1"/>
    </source>
</evidence>
<evidence type="ECO:0000259" key="1">
    <source>
        <dbReference type="Pfam" id="PF13439"/>
    </source>
</evidence>